<protein>
    <recommendedName>
        <fullName evidence="4">YwbE family protein</fullName>
    </recommendedName>
</protein>
<dbReference type="InterPro" id="IPR019240">
    <property type="entry name" value="DUF2196"/>
</dbReference>
<dbReference type="EMBL" id="JAVFHQ010000106">
    <property type="protein sequence ID" value="KAK4539255.1"/>
    <property type="molecule type" value="Genomic_DNA"/>
</dbReference>
<comment type="caution">
    <text evidence="2">The sequence shown here is derived from an EMBL/GenBank/DDBJ whole genome shotgun (WGS) entry which is preliminary data.</text>
</comment>
<accession>A0AAV9J325</accession>
<dbReference type="Pfam" id="PF09962">
    <property type="entry name" value="DUF2196"/>
    <property type="match status" value="1"/>
</dbReference>
<dbReference type="PANTHER" id="PTHR40069:SF1">
    <property type="entry name" value="YWBE PROTEIN"/>
    <property type="match status" value="1"/>
</dbReference>
<evidence type="ECO:0000313" key="2">
    <source>
        <dbReference type="EMBL" id="KAK4539255.1"/>
    </source>
</evidence>
<keyword evidence="3" id="KW-1185">Reference proteome</keyword>
<feature type="region of interest" description="Disordered" evidence="1">
    <location>
        <begin position="80"/>
        <end position="112"/>
    </location>
</feature>
<feature type="non-terminal residue" evidence="2">
    <location>
        <position position="143"/>
    </location>
</feature>
<evidence type="ECO:0000313" key="3">
    <source>
        <dbReference type="Proteomes" id="UP001324427"/>
    </source>
</evidence>
<dbReference type="PANTHER" id="PTHR40069">
    <property type="entry name" value="YWBE PROTEIN"/>
    <property type="match status" value="1"/>
</dbReference>
<reference evidence="2 3" key="1">
    <citation type="submission" date="2021-11" db="EMBL/GenBank/DDBJ databases">
        <title>Black yeast isolated from Biological Soil Crust.</title>
        <authorList>
            <person name="Kurbessoian T."/>
        </authorList>
    </citation>
    <scope>NUCLEOTIDE SEQUENCE [LARGE SCALE GENOMIC DNA]</scope>
    <source>
        <strain evidence="2 3">CCFEE 5522</strain>
    </source>
</reference>
<proteinExistence type="predicted"/>
<dbReference type="AlphaFoldDB" id="A0AAV9J325"/>
<feature type="compositionally biased region" description="Low complexity" evidence="1">
    <location>
        <begin position="84"/>
        <end position="106"/>
    </location>
</feature>
<feature type="region of interest" description="Disordered" evidence="1">
    <location>
        <begin position="1"/>
        <end position="28"/>
    </location>
</feature>
<feature type="compositionally biased region" description="Polar residues" evidence="1">
    <location>
        <begin position="17"/>
        <end position="28"/>
    </location>
</feature>
<evidence type="ECO:0000256" key="1">
    <source>
        <dbReference type="SAM" id="MobiDB-lite"/>
    </source>
</evidence>
<dbReference type="Proteomes" id="UP001324427">
    <property type="component" value="Unassembled WGS sequence"/>
</dbReference>
<name>A0AAV9J325_9PEZI</name>
<sequence>MNGPRNRQPREGRPPRDSNSNVPTIQQVTRGAAVSIVLKEDQPTGREVEGVVQSLLTRGNHPRGIKVRLQDGRVGRVQRMAGDSSTLTPAPAPAAAAPSARASSTAKPPPRIMRMERDVRLDEADYPFLPPARNLADFMPGFG</sequence>
<gene>
    <name evidence="2" type="ORF">LTR36_000861</name>
</gene>
<evidence type="ECO:0008006" key="4">
    <source>
        <dbReference type="Google" id="ProtNLM"/>
    </source>
</evidence>
<dbReference type="NCBIfam" id="TIGR03833">
    <property type="entry name" value="YwbE family protein"/>
    <property type="match status" value="1"/>
</dbReference>
<organism evidence="2 3">
    <name type="scientific">Oleoguttula mirabilis</name>
    <dbReference type="NCBI Taxonomy" id="1507867"/>
    <lineage>
        <taxon>Eukaryota</taxon>
        <taxon>Fungi</taxon>
        <taxon>Dikarya</taxon>
        <taxon>Ascomycota</taxon>
        <taxon>Pezizomycotina</taxon>
        <taxon>Dothideomycetes</taxon>
        <taxon>Dothideomycetidae</taxon>
        <taxon>Mycosphaerellales</taxon>
        <taxon>Teratosphaeriaceae</taxon>
        <taxon>Oleoguttula</taxon>
    </lineage>
</organism>